<dbReference type="Pfam" id="PF08352">
    <property type="entry name" value="oligo_HPY"/>
    <property type="match status" value="1"/>
</dbReference>
<keyword evidence="8" id="KW-1185">Reference proteome</keyword>
<dbReference type="InterPro" id="IPR003439">
    <property type="entry name" value="ABC_transporter-like_ATP-bd"/>
</dbReference>
<dbReference type="NCBIfam" id="NF007739">
    <property type="entry name" value="PRK10419.1"/>
    <property type="match status" value="2"/>
</dbReference>
<sequence length="561" mass="62286">MAQTEQPVLDVRNLRLRFPGPGGETTAVSGLSFSVRPGEAVALVGESGCGKSSTALAIMQLLPDTAKLGGEIRVDGRDVIGLPRKELRALRGSKVAMIFQEPMTSLNPVHRVGEQIVEALRAHKPLSREDARERALALLEQVRIPDAQQRLDAYPHQLSGGQRQRVMIAMAIACEPRLLIADEPTTALDATIQAQILQLLDDLRRELNMGLLLITHDLALVSRWTENVVVMHHGEKMEQLAAADLFGRAHHPYTRGLIGASIRLDRSQHYRTQRLPEIRVVHNADDTYEFLLEKREPIRLPPPDRGGAPVVEVHNLAVRYDTPRGPFTAVDDVSLAIAPGETLGLVGESGSGKSTLSKAIMRLVPAHSGRIVFRGEDITRIEGKNLRRVRRNMQMVFQDPYGSLNPRHTVGEILEGPLAVHEVNDARERQKRVQRMLDQVGLPARSANRLPHEFSGGQRQRIGIARALMLNPSLVVCDEPVSALDVSVQSQILNLLVELKESLNLSYLFISHDLAVVQYISDRVIVMKDAKVVEENDHLRIWTHPRHDYTRALISAAAREA</sequence>
<comment type="subcellular location">
    <subcellularLocation>
        <location evidence="1">Cell inner membrane</location>
        <topology evidence="1">Peripheral membrane protein</topology>
    </subcellularLocation>
</comment>
<evidence type="ECO:0000256" key="1">
    <source>
        <dbReference type="ARBA" id="ARBA00004417"/>
    </source>
</evidence>
<comment type="caution">
    <text evidence="7">The sequence shown here is derived from an EMBL/GenBank/DDBJ whole genome shotgun (WGS) entry which is preliminary data.</text>
</comment>
<dbReference type="InterPro" id="IPR017871">
    <property type="entry name" value="ABC_transporter-like_CS"/>
</dbReference>
<name>A0ABX0V4F5_9HYPH</name>
<accession>A0ABX0V4F5</accession>
<dbReference type="InterPro" id="IPR027417">
    <property type="entry name" value="P-loop_NTPase"/>
</dbReference>
<evidence type="ECO:0000313" key="8">
    <source>
        <dbReference type="Proteomes" id="UP001429580"/>
    </source>
</evidence>
<dbReference type="SUPFAM" id="SSF52540">
    <property type="entry name" value="P-loop containing nucleoside triphosphate hydrolases"/>
    <property type="match status" value="2"/>
</dbReference>
<comment type="similarity">
    <text evidence="2">Belongs to the ABC transporter superfamily.</text>
</comment>
<dbReference type="PANTHER" id="PTHR43776:SF7">
    <property type="entry name" value="D,D-DIPEPTIDE TRANSPORT ATP-BINDING PROTEIN DDPF-RELATED"/>
    <property type="match status" value="1"/>
</dbReference>
<dbReference type="Pfam" id="PF00005">
    <property type="entry name" value="ABC_tran"/>
    <property type="match status" value="2"/>
</dbReference>
<dbReference type="Gene3D" id="3.40.50.300">
    <property type="entry name" value="P-loop containing nucleotide triphosphate hydrolases"/>
    <property type="match status" value="2"/>
</dbReference>
<dbReference type="InterPro" id="IPR050319">
    <property type="entry name" value="ABC_transp_ATP-bind"/>
</dbReference>
<evidence type="ECO:0000256" key="3">
    <source>
        <dbReference type="ARBA" id="ARBA00022448"/>
    </source>
</evidence>
<gene>
    <name evidence="7" type="ORF">FHS82_002814</name>
</gene>
<dbReference type="NCBIfam" id="NF008453">
    <property type="entry name" value="PRK11308.1"/>
    <property type="match status" value="2"/>
</dbReference>
<dbReference type="Proteomes" id="UP001429580">
    <property type="component" value="Unassembled WGS sequence"/>
</dbReference>
<reference evidence="7 8" key="1">
    <citation type="submission" date="2020-03" db="EMBL/GenBank/DDBJ databases">
        <title>Genomic Encyclopedia of Type Strains, Phase IV (KMG-IV): sequencing the most valuable type-strain genomes for metagenomic binning, comparative biology and taxonomic classification.</title>
        <authorList>
            <person name="Goeker M."/>
        </authorList>
    </citation>
    <scope>NUCLEOTIDE SEQUENCE [LARGE SCALE GENOMIC DNA]</scope>
    <source>
        <strain evidence="7 8">DSM 103870</strain>
    </source>
</reference>
<evidence type="ECO:0000256" key="2">
    <source>
        <dbReference type="ARBA" id="ARBA00005417"/>
    </source>
</evidence>
<dbReference type="RefSeq" id="WP_166953823.1">
    <property type="nucleotide sequence ID" value="NZ_JAASQI010000006.1"/>
</dbReference>
<feature type="domain" description="ABC transporter" evidence="6">
    <location>
        <begin position="311"/>
        <end position="554"/>
    </location>
</feature>
<dbReference type="GO" id="GO:0005524">
    <property type="term" value="F:ATP binding"/>
    <property type="evidence" value="ECO:0007669"/>
    <property type="project" value="UniProtKB-KW"/>
</dbReference>
<feature type="domain" description="ABC transporter" evidence="6">
    <location>
        <begin position="9"/>
        <end position="258"/>
    </location>
</feature>
<keyword evidence="3" id="KW-0813">Transport</keyword>
<dbReference type="EMBL" id="JAASQI010000006">
    <property type="protein sequence ID" value="NIJ58959.1"/>
    <property type="molecule type" value="Genomic_DNA"/>
</dbReference>
<dbReference type="SMART" id="SM00382">
    <property type="entry name" value="AAA"/>
    <property type="match status" value="2"/>
</dbReference>
<evidence type="ECO:0000256" key="5">
    <source>
        <dbReference type="ARBA" id="ARBA00022840"/>
    </source>
</evidence>
<keyword evidence="4" id="KW-0547">Nucleotide-binding</keyword>
<dbReference type="PROSITE" id="PS00211">
    <property type="entry name" value="ABC_TRANSPORTER_1"/>
    <property type="match status" value="2"/>
</dbReference>
<dbReference type="CDD" id="cd03257">
    <property type="entry name" value="ABC_NikE_OppD_transporters"/>
    <property type="match status" value="2"/>
</dbReference>
<protein>
    <submittedName>
        <fullName evidence="7">Peptide/nickel transport system ATP-binding protein</fullName>
    </submittedName>
</protein>
<dbReference type="InterPro" id="IPR003593">
    <property type="entry name" value="AAA+_ATPase"/>
</dbReference>
<organism evidence="7 8">
    <name type="scientific">Pseudochelatococcus lubricantis</name>
    <dbReference type="NCBI Taxonomy" id="1538102"/>
    <lineage>
        <taxon>Bacteria</taxon>
        <taxon>Pseudomonadati</taxon>
        <taxon>Pseudomonadota</taxon>
        <taxon>Alphaproteobacteria</taxon>
        <taxon>Hyphomicrobiales</taxon>
        <taxon>Chelatococcaceae</taxon>
        <taxon>Pseudochelatococcus</taxon>
    </lineage>
</organism>
<dbReference type="PROSITE" id="PS50893">
    <property type="entry name" value="ABC_TRANSPORTER_2"/>
    <property type="match status" value="2"/>
</dbReference>
<keyword evidence="5 7" id="KW-0067">ATP-binding</keyword>
<proteinExistence type="inferred from homology"/>
<dbReference type="PANTHER" id="PTHR43776">
    <property type="entry name" value="TRANSPORT ATP-BINDING PROTEIN"/>
    <property type="match status" value="1"/>
</dbReference>
<evidence type="ECO:0000313" key="7">
    <source>
        <dbReference type="EMBL" id="NIJ58959.1"/>
    </source>
</evidence>
<evidence type="ECO:0000256" key="4">
    <source>
        <dbReference type="ARBA" id="ARBA00022741"/>
    </source>
</evidence>
<dbReference type="InterPro" id="IPR013563">
    <property type="entry name" value="Oligopep_ABC_C"/>
</dbReference>
<evidence type="ECO:0000259" key="6">
    <source>
        <dbReference type="PROSITE" id="PS50893"/>
    </source>
</evidence>